<dbReference type="GO" id="GO:0015074">
    <property type="term" value="P:DNA integration"/>
    <property type="evidence" value="ECO:0007669"/>
    <property type="project" value="InterPro"/>
</dbReference>
<evidence type="ECO:0000256" key="1">
    <source>
        <dbReference type="ARBA" id="ARBA00023172"/>
    </source>
</evidence>
<dbReference type="Gene3D" id="1.10.443.10">
    <property type="entry name" value="Intergrase catalytic core"/>
    <property type="match status" value="1"/>
</dbReference>
<evidence type="ECO:0000313" key="3">
    <source>
        <dbReference type="Proteomes" id="UP000219775"/>
    </source>
</evidence>
<dbReference type="Proteomes" id="UP000219775">
    <property type="component" value="Unassembled WGS sequence"/>
</dbReference>
<reference evidence="2 3" key="1">
    <citation type="submission" date="2017-09" db="EMBL/GenBank/DDBJ databases">
        <title>Large-scale bioinformatics analysis of Bacillus genomes uncovers conserved roles of natural products in bacterial physiology.</title>
        <authorList>
            <consortium name="Agbiome Team Llc"/>
            <person name="Bleich R.M."/>
            <person name="Grubbs K.J."/>
            <person name="Santa Maria K.C."/>
            <person name="Allen S.E."/>
            <person name="Farag S."/>
            <person name="Shank E.A."/>
            <person name="Bowers A."/>
        </authorList>
    </citation>
    <scope>NUCLEOTIDE SEQUENCE [LARGE SCALE GENOMIC DNA]</scope>
    <source>
        <strain evidence="2 3">AFS009893</strain>
    </source>
</reference>
<gene>
    <name evidence="2" type="ORF">CN613_15905</name>
</gene>
<dbReference type="InterPro" id="IPR011010">
    <property type="entry name" value="DNA_brk_join_enz"/>
</dbReference>
<dbReference type="GO" id="GO:0006310">
    <property type="term" value="P:DNA recombination"/>
    <property type="evidence" value="ECO:0007669"/>
    <property type="project" value="UniProtKB-KW"/>
</dbReference>
<dbReference type="AlphaFoldDB" id="A0A2B6JS99"/>
<dbReference type="EMBL" id="NUDP01000057">
    <property type="protein sequence ID" value="PEM68057.1"/>
    <property type="molecule type" value="Genomic_DNA"/>
</dbReference>
<dbReference type="SUPFAM" id="SSF56349">
    <property type="entry name" value="DNA breaking-rejoining enzymes"/>
    <property type="match status" value="1"/>
</dbReference>
<protein>
    <submittedName>
        <fullName evidence="2">Integrase</fullName>
    </submittedName>
</protein>
<dbReference type="RefSeq" id="WP_098128980.1">
    <property type="nucleotide sequence ID" value="NZ_NUDP01000057.1"/>
</dbReference>
<dbReference type="GO" id="GO:0003677">
    <property type="term" value="F:DNA binding"/>
    <property type="evidence" value="ECO:0007669"/>
    <property type="project" value="InterPro"/>
</dbReference>
<comment type="caution">
    <text evidence="2">The sequence shown here is derived from an EMBL/GenBank/DDBJ whole genome shotgun (WGS) entry which is preliminary data.</text>
</comment>
<sequence>MTTTMNFPTSPFYEELTGKVDENILRLRDSRGVFLLDKVDELPIKYFLNRCLDTPWQNQLLLAMLIGRDRNLDARTVYDNIRHITVRLKDIFHAYDLKTFIDFDTEKHMYDYFKGLIYPEHSNSQRAEFLTKYKSVSYSTKKWLTSKLSQEQQEYFQQFLLPMPMFDSRDFIFNKQAKEQARNTRKSETDAIVPYLPHIRVEANFRWNQMKRLREAFLIACKKAEQGDVTLPLEFHYNEPERIEERFHFRLWDKSSFVLYHKKKFTESIVKSAEQRIGTYSEANNQYFVEFLKAERLEDDDVAEGLWFAEILQEGVLGMWYPNATEEEIMQKRKLLFSWGYGEENLTGNPEPFYPKHKGILCTSTFVSLHSSKAEGILFDVEAFYVAATFGLLAVDIFTTTGARLNELLQLNSEKDCLRAIKVNGDLKFSFYAIPKGRDTLESYPISKQTFQLIKRVNLMLKEHYSGTIPSVTYRSERKHLFPEPKPYFFQYNEKALNRHSVTACLRFLLHGLFFETQEGETVVIKTHLLRHAFATEAVQRQEIPIDIVAKMLHQHDVNVTRYYSEPTPSQVAEKIGELHDVIANYIDLDEVILRSPEELQREWEEYKAKVGVYNNVLGGTCVTDKVCPVKMACLGCVAKIPQPEKKHELFETIELSKDMEKRFATMGLTIEVNKAKQMRKLARNELKEIELIEKYREEQTYEPNISFKK</sequence>
<evidence type="ECO:0000313" key="2">
    <source>
        <dbReference type="EMBL" id="PEM68057.1"/>
    </source>
</evidence>
<name>A0A2B6JS99_9BACI</name>
<proteinExistence type="predicted"/>
<accession>A0A2B6JS99</accession>
<dbReference type="InterPro" id="IPR013762">
    <property type="entry name" value="Integrase-like_cat_sf"/>
</dbReference>
<keyword evidence="1" id="KW-0233">DNA recombination</keyword>
<organism evidence="2 3">
    <name type="scientific">Bacillus pseudomycoides</name>
    <dbReference type="NCBI Taxonomy" id="64104"/>
    <lineage>
        <taxon>Bacteria</taxon>
        <taxon>Bacillati</taxon>
        <taxon>Bacillota</taxon>
        <taxon>Bacilli</taxon>
        <taxon>Bacillales</taxon>
        <taxon>Bacillaceae</taxon>
        <taxon>Bacillus</taxon>
        <taxon>Bacillus cereus group</taxon>
    </lineage>
</organism>